<dbReference type="NCBIfam" id="NF007956">
    <property type="entry name" value="PRK10675.1"/>
    <property type="match status" value="1"/>
</dbReference>
<evidence type="ECO:0000256" key="2">
    <source>
        <dbReference type="ARBA" id="ARBA00001911"/>
    </source>
</evidence>
<dbReference type="GO" id="GO:0003978">
    <property type="term" value="F:UDP-glucose 4-epimerase activity"/>
    <property type="evidence" value="ECO:0007669"/>
    <property type="project" value="UniProtKB-UniRule"/>
</dbReference>
<proteinExistence type="inferred from homology"/>
<evidence type="ECO:0000256" key="7">
    <source>
        <dbReference type="ARBA" id="ARBA00023027"/>
    </source>
</evidence>
<name>A0A7W8QM59_9ACTN</name>
<dbReference type="Proteomes" id="UP000572635">
    <property type="component" value="Unassembled WGS sequence"/>
</dbReference>
<sequence>MAVNVLLTGGAGYIGTHTAVELAGAGHGVVLLDGLYNSRAEAVRRVERITGAEMPLYVGDCADRAVLDRIFTEHRIDAVVHCAGLKAVGESTERPLLYYRTNLSALMTLCEAMEDHGVRRMVFSSSATVYGDPATVPITEDMPLSVTNPYGATKLFAEQILTDIAAADPRWHVVSLRYFNPVGAHPSGLIGEDPKGVPANLFPFIAQAAAGRRAELKVFGDDYPTPDGTGVRDYLHIVDLARGHLAALEHLGDAPGWRVYNLGTGRGTSVLEAIRAFEEATGVQVPYSVAARRPGDIATCYADPSAALRDLGFKTERSIAEACADAWRWQTANPDGYPD</sequence>
<comment type="subunit">
    <text evidence="10">Homodimer.</text>
</comment>
<dbReference type="Pfam" id="PF01370">
    <property type="entry name" value="Epimerase"/>
    <property type="match status" value="1"/>
</dbReference>
<evidence type="ECO:0000256" key="6">
    <source>
        <dbReference type="ARBA" id="ARBA00018569"/>
    </source>
</evidence>
<comment type="catalytic activity">
    <reaction evidence="1 10">
        <text>UDP-alpha-D-glucose = UDP-alpha-D-galactose</text>
        <dbReference type="Rhea" id="RHEA:22168"/>
        <dbReference type="ChEBI" id="CHEBI:58885"/>
        <dbReference type="ChEBI" id="CHEBI:66914"/>
        <dbReference type="EC" id="5.1.3.2"/>
    </reaction>
</comment>
<dbReference type="PANTHER" id="PTHR43725">
    <property type="entry name" value="UDP-GLUCOSE 4-EPIMERASE"/>
    <property type="match status" value="1"/>
</dbReference>
<gene>
    <name evidence="12" type="ORF">HDA36_003081</name>
</gene>
<dbReference type="EC" id="5.1.3.2" evidence="5 10"/>
<protein>
    <recommendedName>
        <fullName evidence="6 10">UDP-glucose 4-epimerase</fullName>
        <ecNumber evidence="5 10">5.1.3.2</ecNumber>
    </recommendedName>
</protein>
<evidence type="ECO:0000259" key="11">
    <source>
        <dbReference type="Pfam" id="PF01370"/>
    </source>
</evidence>
<evidence type="ECO:0000313" key="12">
    <source>
        <dbReference type="EMBL" id="MBB5432997.1"/>
    </source>
</evidence>
<dbReference type="InterPro" id="IPR001509">
    <property type="entry name" value="Epimerase_deHydtase"/>
</dbReference>
<dbReference type="CDD" id="cd05247">
    <property type="entry name" value="UDP_G4E_1_SDR_e"/>
    <property type="match status" value="1"/>
</dbReference>
<dbReference type="GO" id="GO:0005829">
    <property type="term" value="C:cytosol"/>
    <property type="evidence" value="ECO:0007669"/>
    <property type="project" value="TreeGrafter"/>
</dbReference>
<reference evidence="12 13" key="1">
    <citation type="submission" date="2020-08" db="EMBL/GenBank/DDBJ databases">
        <title>Sequencing the genomes of 1000 actinobacteria strains.</title>
        <authorList>
            <person name="Klenk H.-P."/>
        </authorList>
    </citation>
    <scope>NUCLEOTIDE SEQUENCE [LARGE SCALE GENOMIC DNA]</scope>
    <source>
        <strain evidence="12 13">DSM 44551</strain>
    </source>
</reference>
<comment type="pathway">
    <text evidence="3 10">Carbohydrate metabolism; galactose metabolism.</text>
</comment>
<evidence type="ECO:0000256" key="3">
    <source>
        <dbReference type="ARBA" id="ARBA00004947"/>
    </source>
</evidence>
<dbReference type="AlphaFoldDB" id="A0A7W8QM59"/>
<dbReference type="InterPro" id="IPR036291">
    <property type="entry name" value="NAD(P)-bd_dom_sf"/>
</dbReference>
<dbReference type="PANTHER" id="PTHR43725:SF47">
    <property type="entry name" value="UDP-GLUCOSE 4-EPIMERASE"/>
    <property type="match status" value="1"/>
</dbReference>
<dbReference type="UniPathway" id="UPA00214"/>
<evidence type="ECO:0000256" key="9">
    <source>
        <dbReference type="ARBA" id="ARBA00023235"/>
    </source>
</evidence>
<feature type="domain" description="NAD-dependent epimerase/dehydratase" evidence="11">
    <location>
        <begin position="5"/>
        <end position="263"/>
    </location>
</feature>
<keyword evidence="10" id="KW-0119">Carbohydrate metabolism</keyword>
<keyword evidence="13" id="KW-1185">Reference proteome</keyword>
<evidence type="ECO:0000256" key="4">
    <source>
        <dbReference type="ARBA" id="ARBA00007637"/>
    </source>
</evidence>
<dbReference type="SUPFAM" id="SSF51735">
    <property type="entry name" value="NAD(P)-binding Rossmann-fold domains"/>
    <property type="match status" value="1"/>
</dbReference>
<dbReference type="Gene3D" id="3.40.50.720">
    <property type="entry name" value="NAD(P)-binding Rossmann-like Domain"/>
    <property type="match status" value="1"/>
</dbReference>
<dbReference type="Gene3D" id="3.90.25.10">
    <property type="entry name" value="UDP-galactose 4-epimerase, domain 1"/>
    <property type="match status" value="1"/>
</dbReference>
<comment type="similarity">
    <text evidence="4 10">Belongs to the NAD(P)-dependent epimerase/dehydratase family.</text>
</comment>
<keyword evidence="8" id="KW-0299">Galactose metabolism</keyword>
<dbReference type="PRINTS" id="PR01713">
    <property type="entry name" value="NUCEPIMERASE"/>
</dbReference>
<accession>A0A7W8QM59</accession>
<keyword evidence="9 10" id="KW-0413">Isomerase</keyword>
<organism evidence="12 13">
    <name type="scientific">Nocardiopsis composta</name>
    <dbReference type="NCBI Taxonomy" id="157465"/>
    <lineage>
        <taxon>Bacteria</taxon>
        <taxon>Bacillati</taxon>
        <taxon>Actinomycetota</taxon>
        <taxon>Actinomycetes</taxon>
        <taxon>Streptosporangiales</taxon>
        <taxon>Nocardiopsidaceae</taxon>
        <taxon>Nocardiopsis</taxon>
    </lineage>
</organism>
<dbReference type="EMBL" id="JACHDB010000001">
    <property type="protein sequence ID" value="MBB5432997.1"/>
    <property type="molecule type" value="Genomic_DNA"/>
</dbReference>
<evidence type="ECO:0000256" key="8">
    <source>
        <dbReference type="ARBA" id="ARBA00023144"/>
    </source>
</evidence>
<dbReference type="GO" id="GO:0006012">
    <property type="term" value="P:galactose metabolic process"/>
    <property type="evidence" value="ECO:0007669"/>
    <property type="project" value="UniProtKB-UniPathway"/>
</dbReference>
<dbReference type="InterPro" id="IPR005886">
    <property type="entry name" value="UDP_G4E"/>
</dbReference>
<comment type="cofactor">
    <cofactor evidence="2 10">
        <name>NAD(+)</name>
        <dbReference type="ChEBI" id="CHEBI:57540"/>
    </cofactor>
</comment>
<evidence type="ECO:0000313" key="13">
    <source>
        <dbReference type="Proteomes" id="UP000572635"/>
    </source>
</evidence>
<comment type="caution">
    <text evidence="12">The sequence shown here is derived from an EMBL/GenBank/DDBJ whole genome shotgun (WGS) entry which is preliminary data.</text>
</comment>
<evidence type="ECO:0000256" key="5">
    <source>
        <dbReference type="ARBA" id="ARBA00013189"/>
    </source>
</evidence>
<keyword evidence="7 10" id="KW-0520">NAD</keyword>
<evidence type="ECO:0000256" key="10">
    <source>
        <dbReference type="RuleBase" id="RU366046"/>
    </source>
</evidence>
<evidence type="ECO:0000256" key="1">
    <source>
        <dbReference type="ARBA" id="ARBA00000083"/>
    </source>
</evidence>
<dbReference type="NCBIfam" id="TIGR01179">
    <property type="entry name" value="galE"/>
    <property type="match status" value="1"/>
</dbReference>